<comment type="caution">
    <text evidence="2">The sequence shown here is derived from an EMBL/GenBank/DDBJ whole genome shotgun (WGS) entry which is preliminary data.</text>
</comment>
<evidence type="ECO:0000256" key="1">
    <source>
        <dbReference type="SAM" id="MobiDB-lite"/>
    </source>
</evidence>
<gene>
    <name evidence="2" type="ORF">R1flu_008261</name>
</gene>
<keyword evidence="3" id="KW-1185">Reference proteome</keyword>
<protein>
    <submittedName>
        <fullName evidence="2">Uncharacterized protein</fullName>
    </submittedName>
</protein>
<name>A0ABD1YBI8_9MARC</name>
<evidence type="ECO:0000313" key="2">
    <source>
        <dbReference type="EMBL" id="KAL2624016.1"/>
    </source>
</evidence>
<organism evidence="2 3">
    <name type="scientific">Riccia fluitans</name>
    <dbReference type="NCBI Taxonomy" id="41844"/>
    <lineage>
        <taxon>Eukaryota</taxon>
        <taxon>Viridiplantae</taxon>
        <taxon>Streptophyta</taxon>
        <taxon>Embryophyta</taxon>
        <taxon>Marchantiophyta</taxon>
        <taxon>Marchantiopsida</taxon>
        <taxon>Marchantiidae</taxon>
        <taxon>Marchantiales</taxon>
        <taxon>Ricciaceae</taxon>
        <taxon>Riccia</taxon>
    </lineage>
</organism>
<evidence type="ECO:0000313" key="3">
    <source>
        <dbReference type="Proteomes" id="UP001605036"/>
    </source>
</evidence>
<reference evidence="2 3" key="1">
    <citation type="submission" date="2024-09" db="EMBL/GenBank/DDBJ databases">
        <title>Chromosome-scale assembly of Riccia fluitans.</title>
        <authorList>
            <person name="Paukszto L."/>
            <person name="Sawicki J."/>
            <person name="Karawczyk K."/>
            <person name="Piernik-Szablinska J."/>
            <person name="Szczecinska M."/>
            <person name="Mazdziarz M."/>
        </authorList>
    </citation>
    <scope>NUCLEOTIDE SEQUENCE [LARGE SCALE GENOMIC DNA]</scope>
    <source>
        <strain evidence="2">Rf_01</strain>
        <tissue evidence="2">Aerial parts of the thallus</tissue>
    </source>
</reference>
<dbReference type="EMBL" id="JBHFFA010000005">
    <property type="protein sequence ID" value="KAL2624016.1"/>
    <property type="molecule type" value="Genomic_DNA"/>
</dbReference>
<proteinExistence type="predicted"/>
<sequence>MYVAVHRGRAEVSKDCLASFLASSIGRPRARPPRIQVRVGEKCSSATGNDQEAFTVAPREEGLTGLSSVRKLLQLRHEKERSRSTTGLPSAAERNAPRPPDGAGRLSGVEREPRQAEAYRCAGLTFSIGIHNGLVNPRSLLVSPLSSRLRPRSFRRGGCTRVEIGGAWTHSLS</sequence>
<dbReference type="Proteomes" id="UP001605036">
    <property type="component" value="Unassembled WGS sequence"/>
</dbReference>
<dbReference type="AlphaFoldDB" id="A0ABD1YBI8"/>
<accession>A0ABD1YBI8</accession>
<feature type="region of interest" description="Disordered" evidence="1">
    <location>
        <begin position="76"/>
        <end position="112"/>
    </location>
</feature>